<evidence type="ECO:0000256" key="5">
    <source>
        <dbReference type="ARBA" id="ARBA00022801"/>
    </source>
</evidence>
<keyword evidence="4" id="KW-0255">Endonuclease</keyword>
<keyword evidence="5" id="KW-0378">Hydrolase</keyword>
<feature type="domain" description="Reverse transcriptase RNase H-like" evidence="8">
    <location>
        <begin position="272"/>
        <end position="343"/>
    </location>
</feature>
<evidence type="ECO:0000256" key="6">
    <source>
        <dbReference type="ARBA" id="ARBA00022918"/>
    </source>
</evidence>
<evidence type="ECO:0000256" key="4">
    <source>
        <dbReference type="ARBA" id="ARBA00022759"/>
    </source>
</evidence>
<protein>
    <recommendedName>
        <fullName evidence="12">RNA-directed DNA polymerase homolog</fullName>
    </recommendedName>
</protein>
<reference evidence="11" key="2">
    <citation type="submission" date="2025-08" db="UniProtKB">
        <authorList>
            <consortium name="RefSeq"/>
        </authorList>
    </citation>
    <scope>IDENTIFICATION</scope>
</reference>
<dbReference type="InterPro" id="IPR043128">
    <property type="entry name" value="Rev_trsase/Diguanyl_cyclase"/>
</dbReference>
<dbReference type="InterPro" id="IPR041588">
    <property type="entry name" value="Integrase_H2C2"/>
</dbReference>
<keyword evidence="6" id="KW-0695">RNA-directed DNA polymerase</keyword>
<evidence type="ECO:0000256" key="1">
    <source>
        <dbReference type="ARBA" id="ARBA00022679"/>
    </source>
</evidence>
<dbReference type="GO" id="GO:0016787">
    <property type="term" value="F:hydrolase activity"/>
    <property type="evidence" value="ECO:0007669"/>
    <property type="project" value="UniProtKB-KW"/>
</dbReference>
<gene>
    <name evidence="11" type="primary">LOC107947812</name>
</gene>
<dbReference type="Gene3D" id="1.10.340.70">
    <property type="match status" value="1"/>
</dbReference>
<dbReference type="PANTHER" id="PTHR35046">
    <property type="entry name" value="ZINC KNUCKLE (CCHC-TYPE) FAMILY PROTEIN"/>
    <property type="match status" value="1"/>
</dbReference>
<evidence type="ECO:0000259" key="9">
    <source>
        <dbReference type="Pfam" id="PF17921"/>
    </source>
</evidence>
<dbReference type="GO" id="GO:0004519">
    <property type="term" value="F:endonuclease activity"/>
    <property type="evidence" value="ECO:0007669"/>
    <property type="project" value="UniProtKB-KW"/>
</dbReference>
<dbReference type="Pfam" id="PF17917">
    <property type="entry name" value="RT_RNaseH"/>
    <property type="match status" value="1"/>
</dbReference>
<keyword evidence="2" id="KW-0548">Nucleotidyltransferase</keyword>
<feature type="domain" description="Integrase zinc-binding" evidence="9">
    <location>
        <begin position="367"/>
        <end position="408"/>
    </location>
</feature>
<dbReference type="SUPFAM" id="SSF56672">
    <property type="entry name" value="DNA/RNA polymerases"/>
    <property type="match status" value="1"/>
</dbReference>
<dbReference type="PANTHER" id="PTHR35046:SF9">
    <property type="entry name" value="RNA-DIRECTED DNA POLYMERASE"/>
    <property type="match status" value="1"/>
</dbReference>
<dbReference type="Pfam" id="PF17921">
    <property type="entry name" value="Integrase_H2C2"/>
    <property type="match status" value="1"/>
</dbReference>
<reference evidence="10" key="1">
    <citation type="journal article" date="2020" name="Nat. Genet.">
        <title>Genomic diversifications of five Gossypium allopolyploid species and their impact on cotton improvement.</title>
        <authorList>
            <person name="Chen Z.J."/>
            <person name="Sreedasyam A."/>
            <person name="Ando A."/>
            <person name="Song Q."/>
            <person name="De Santiago L.M."/>
            <person name="Hulse-Kemp A.M."/>
            <person name="Ding M."/>
            <person name="Ye W."/>
            <person name="Kirkbride R.C."/>
            <person name="Jenkins J."/>
            <person name="Plott C."/>
            <person name="Lovell J."/>
            <person name="Lin Y.M."/>
            <person name="Vaughn R."/>
            <person name="Liu B."/>
            <person name="Simpson S."/>
            <person name="Scheffler B.E."/>
            <person name="Wen L."/>
            <person name="Saski C.A."/>
            <person name="Grover C.E."/>
            <person name="Hu G."/>
            <person name="Conover J.L."/>
            <person name="Carlson J.W."/>
            <person name="Shu S."/>
            <person name="Boston L.B."/>
            <person name="Williams M."/>
            <person name="Peterson D.G."/>
            <person name="McGee K."/>
            <person name="Jones D.C."/>
            <person name="Wendel J.F."/>
            <person name="Stelly D.M."/>
            <person name="Grimwood J."/>
            <person name="Schmutz J."/>
        </authorList>
    </citation>
    <scope>NUCLEOTIDE SEQUENCE [LARGE SCALE GENOMIC DNA]</scope>
    <source>
        <strain evidence="10">cv. TM-1</strain>
    </source>
</reference>
<feature type="region of interest" description="Disordered" evidence="7">
    <location>
        <begin position="1"/>
        <end position="27"/>
    </location>
</feature>
<sequence>MDVRVDGKIESKEDEENEHEATTDEEEELEHVVVGELLVVKRSLSLQGVENEQQRENIFYTRCQVQGKVCCVIIDGGSCTNVASTLMVDKLGLPTSKYTNRYTFKHLGKTVKFAPLTPKQVYEDKDFKDVFLDDVPSGRPPLGGIEHQIDFMLGAVIPNRPAYRTNPEETKELQRQMNELMVKGYIRESLSPCVVPLLLVPKKDETWRMCVDYCAINKITVKYRHSILWLDDMFDELSGAKLVSKIDPKSGYHQIRMREGDKWKTMFKTKHGVGIGAMLTQDRRPIAYFSKKLNRAMLNYPVYNKEMYARIRALETWQHYLCLEEFVIHPNHEALKHIKGQHKFYRHEGFIFKEGKLCILQGSTWDLFVNDAHSGGLMGNFGMRKTLAMLQEHFYWPKMKWDVKRVYRRKKAEFVKNLHEKVRANIKTKTKIYVQKANNSRKRVVFEPGD</sequence>
<keyword evidence="10" id="KW-1185">Reference proteome</keyword>
<dbReference type="PaxDb" id="3635-A0A1U8NFM5"/>
<dbReference type="KEGG" id="ghi:107947812"/>
<evidence type="ECO:0000259" key="8">
    <source>
        <dbReference type="Pfam" id="PF17917"/>
    </source>
</evidence>
<dbReference type="Gene3D" id="3.10.10.10">
    <property type="entry name" value="HIV Type 1 Reverse Transcriptase, subunit A, domain 1"/>
    <property type="match status" value="1"/>
</dbReference>
<accession>A0A1U8NFM5</accession>
<evidence type="ECO:0008006" key="12">
    <source>
        <dbReference type="Google" id="ProtNLM"/>
    </source>
</evidence>
<evidence type="ECO:0000313" key="10">
    <source>
        <dbReference type="Proteomes" id="UP000818029"/>
    </source>
</evidence>
<keyword evidence="3" id="KW-0540">Nuclease</keyword>
<dbReference type="GeneID" id="107947812"/>
<feature type="compositionally biased region" description="Basic and acidic residues" evidence="7">
    <location>
        <begin position="1"/>
        <end position="11"/>
    </location>
</feature>
<keyword evidence="1" id="KW-0808">Transferase</keyword>
<dbReference type="InterPro" id="IPR043502">
    <property type="entry name" value="DNA/RNA_pol_sf"/>
</dbReference>
<evidence type="ECO:0000256" key="7">
    <source>
        <dbReference type="SAM" id="MobiDB-lite"/>
    </source>
</evidence>
<proteinExistence type="predicted"/>
<evidence type="ECO:0000313" key="11">
    <source>
        <dbReference type="RefSeq" id="XP_016737820.1"/>
    </source>
</evidence>
<name>A0A1U8NFM5_GOSHI</name>
<feature type="compositionally biased region" description="Acidic residues" evidence="7">
    <location>
        <begin position="12"/>
        <end position="27"/>
    </location>
</feature>
<dbReference type="CDD" id="cd01647">
    <property type="entry name" value="RT_LTR"/>
    <property type="match status" value="1"/>
</dbReference>
<dbReference type="Proteomes" id="UP000818029">
    <property type="component" value="Chromosome D04"/>
</dbReference>
<dbReference type="Gene3D" id="3.30.70.270">
    <property type="match status" value="1"/>
</dbReference>
<evidence type="ECO:0000256" key="3">
    <source>
        <dbReference type="ARBA" id="ARBA00022722"/>
    </source>
</evidence>
<dbReference type="GO" id="GO:0003964">
    <property type="term" value="F:RNA-directed DNA polymerase activity"/>
    <property type="evidence" value="ECO:0007669"/>
    <property type="project" value="UniProtKB-KW"/>
</dbReference>
<dbReference type="STRING" id="3635.A0A1U8NFM5"/>
<organism evidence="10 11">
    <name type="scientific">Gossypium hirsutum</name>
    <name type="common">Upland cotton</name>
    <name type="synonym">Gossypium mexicanum</name>
    <dbReference type="NCBI Taxonomy" id="3635"/>
    <lineage>
        <taxon>Eukaryota</taxon>
        <taxon>Viridiplantae</taxon>
        <taxon>Streptophyta</taxon>
        <taxon>Embryophyta</taxon>
        <taxon>Tracheophyta</taxon>
        <taxon>Spermatophyta</taxon>
        <taxon>Magnoliopsida</taxon>
        <taxon>eudicotyledons</taxon>
        <taxon>Gunneridae</taxon>
        <taxon>Pentapetalae</taxon>
        <taxon>rosids</taxon>
        <taxon>malvids</taxon>
        <taxon>Malvales</taxon>
        <taxon>Malvaceae</taxon>
        <taxon>Malvoideae</taxon>
        <taxon>Gossypium</taxon>
    </lineage>
</organism>
<dbReference type="AlphaFoldDB" id="A0A1U8NFM5"/>
<dbReference type="RefSeq" id="XP_016737820.1">
    <property type="nucleotide sequence ID" value="XM_016882331.1"/>
</dbReference>
<evidence type="ECO:0000256" key="2">
    <source>
        <dbReference type="ARBA" id="ARBA00022695"/>
    </source>
</evidence>
<dbReference type="InterPro" id="IPR041373">
    <property type="entry name" value="RT_RNaseH"/>
</dbReference>